<dbReference type="Proteomes" id="UP000515819">
    <property type="component" value="Chromosome"/>
</dbReference>
<keyword evidence="1" id="KW-1133">Transmembrane helix</keyword>
<gene>
    <name evidence="2" type="ORF">H9Q76_12840</name>
</gene>
<evidence type="ECO:0000256" key="1">
    <source>
        <dbReference type="SAM" id="Phobius"/>
    </source>
</evidence>
<name>A0A7G9FLZ7_9FIRM</name>
<reference evidence="2 3" key="1">
    <citation type="submission" date="2020-08" db="EMBL/GenBank/DDBJ databases">
        <authorList>
            <person name="Liu C."/>
            <person name="Sun Q."/>
        </authorList>
    </citation>
    <scope>NUCLEOTIDE SEQUENCE [LARGE SCALE GENOMIC DNA]</scope>
    <source>
        <strain evidence="2 3">NSJ-4</strain>
    </source>
</reference>
<dbReference type="AlphaFoldDB" id="A0A7G9FLZ7"/>
<feature type="transmembrane region" description="Helical" evidence="1">
    <location>
        <begin position="39"/>
        <end position="60"/>
    </location>
</feature>
<keyword evidence="1" id="KW-0812">Transmembrane</keyword>
<keyword evidence="1" id="KW-0472">Membrane</keyword>
<dbReference type="KEGG" id="wcp:H9Q76_12840"/>
<organism evidence="2 3">
    <name type="scientific">Wujia chipingensis</name>
    <dbReference type="NCBI Taxonomy" id="2763670"/>
    <lineage>
        <taxon>Bacteria</taxon>
        <taxon>Bacillati</taxon>
        <taxon>Bacillota</taxon>
        <taxon>Clostridia</taxon>
        <taxon>Lachnospirales</taxon>
        <taxon>Lachnospiraceae</taxon>
        <taxon>Wujia</taxon>
    </lineage>
</organism>
<accession>A0A7G9FLZ7</accession>
<keyword evidence="3" id="KW-1185">Reference proteome</keyword>
<dbReference type="Pfam" id="PF11667">
    <property type="entry name" value="DUF3267"/>
    <property type="match status" value="1"/>
</dbReference>
<protein>
    <submittedName>
        <fullName evidence="2">DUF3267 domain-containing protein</fullName>
    </submittedName>
</protein>
<dbReference type="EMBL" id="CP060632">
    <property type="protein sequence ID" value="QNL99578.1"/>
    <property type="molecule type" value="Genomic_DNA"/>
</dbReference>
<feature type="transmembrane region" description="Helical" evidence="1">
    <location>
        <begin position="123"/>
        <end position="144"/>
    </location>
</feature>
<feature type="transmembrane region" description="Helical" evidence="1">
    <location>
        <begin position="66"/>
        <end position="84"/>
    </location>
</feature>
<dbReference type="InterPro" id="IPR021683">
    <property type="entry name" value="DUF3267"/>
</dbReference>
<sequence length="197" mass="22025">MIKIVWSINDINKYQTGSLPDDAVKIETPQSVGDLMKKAVPIAAILCVFLFIAMLCKTIICKTVVISPIFILVGFTFGFLLLIIHEWLHGIVYPKGADVTIGRIKGKTTFVALASYPLKRNRFILMCLLPFVLGLVPFILFVISPAEFRVFNGLNFGMACMGMVSPFPDVFNVLAVLRNSEKSDSIMFYKNDMYKIS</sequence>
<evidence type="ECO:0000313" key="2">
    <source>
        <dbReference type="EMBL" id="QNL99578.1"/>
    </source>
</evidence>
<proteinExistence type="predicted"/>
<dbReference type="RefSeq" id="WP_021984419.1">
    <property type="nucleotide sequence ID" value="NZ_CP060632.1"/>
</dbReference>
<evidence type="ECO:0000313" key="3">
    <source>
        <dbReference type="Proteomes" id="UP000515819"/>
    </source>
</evidence>